<proteinExistence type="predicted"/>
<dbReference type="PROSITE" id="PS51257">
    <property type="entry name" value="PROKAR_LIPOPROTEIN"/>
    <property type="match status" value="1"/>
</dbReference>
<evidence type="ECO:0000313" key="2">
    <source>
        <dbReference type="EMBL" id="PZE21294.1"/>
    </source>
</evidence>
<dbReference type="OrthoDB" id="2811497at2"/>
<name>A0A2W1NBJ6_PAEXE</name>
<dbReference type="EMBL" id="NHRJ02000003">
    <property type="protein sequence ID" value="PZE21294.1"/>
    <property type="molecule type" value="Genomic_DNA"/>
</dbReference>
<dbReference type="InterPro" id="IPR012854">
    <property type="entry name" value="Cu_amine_oxidase-like_N"/>
</dbReference>
<dbReference type="SUPFAM" id="SSF55383">
    <property type="entry name" value="Copper amine oxidase, domain N"/>
    <property type="match status" value="1"/>
</dbReference>
<protein>
    <submittedName>
        <fullName evidence="2">Copper amine oxidase N-terminal domain-containing protein</fullName>
    </submittedName>
</protein>
<dbReference type="InterPro" id="IPR036582">
    <property type="entry name" value="Mao_N_sf"/>
</dbReference>
<keyword evidence="3" id="KW-1185">Reference proteome</keyword>
<comment type="caution">
    <text evidence="2">The sequence shown here is derived from an EMBL/GenBank/DDBJ whole genome shotgun (WGS) entry which is preliminary data.</text>
</comment>
<reference evidence="2" key="1">
    <citation type="submission" date="2018-06" db="EMBL/GenBank/DDBJ databases">
        <title>Paenibacillus xerothermodurans sp. nov. an extremely dry heat resistant spore forming bacterium isolated from the soil of Cape Canaveral, Florida.</title>
        <authorList>
            <person name="Seuylemezian A."/>
            <person name="Kaur N."/>
            <person name="Patil P."/>
            <person name="Patil P."/>
            <person name="Mayilraj S."/>
            <person name="Vaishampayan P."/>
        </authorList>
    </citation>
    <scope>NUCLEOTIDE SEQUENCE [LARGE SCALE GENOMIC DNA]</scope>
    <source>
        <strain evidence="2">ATCC 27380</strain>
    </source>
</reference>
<evidence type="ECO:0000259" key="1">
    <source>
        <dbReference type="Pfam" id="PF07833"/>
    </source>
</evidence>
<feature type="domain" description="Copper amine oxidase-like N-terminal" evidence="1">
    <location>
        <begin position="420"/>
        <end position="522"/>
    </location>
</feature>
<accession>A0A2W1NBJ6</accession>
<evidence type="ECO:0000313" key="3">
    <source>
        <dbReference type="Proteomes" id="UP000214746"/>
    </source>
</evidence>
<gene>
    <name evidence="2" type="ORF">CBW46_007975</name>
</gene>
<dbReference type="Pfam" id="PF07833">
    <property type="entry name" value="Cu_amine_oxidN1"/>
    <property type="match status" value="1"/>
</dbReference>
<dbReference type="AlphaFoldDB" id="A0A2W1NBJ6"/>
<dbReference type="Proteomes" id="UP000214746">
    <property type="component" value="Unassembled WGS sequence"/>
</dbReference>
<dbReference type="Gene3D" id="3.30.457.10">
    <property type="entry name" value="Copper amine oxidase-like, N-terminal domain"/>
    <property type="match status" value="1"/>
</dbReference>
<dbReference type="RefSeq" id="WP_089199490.1">
    <property type="nucleotide sequence ID" value="NZ_NHRJ02000003.1"/>
</dbReference>
<organism evidence="2 3">
    <name type="scientific">Paenibacillus xerothermodurans</name>
    <dbReference type="NCBI Taxonomy" id="1977292"/>
    <lineage>
        <taxon>Bacteria</taxon>
        <taxon>Bacillati</taxon>
        <taxon>Bacillota</taxon>
        <taxon>Bacilli</taxon>
        <taxon>Bacillales</taxon>
        <taxon>Paenibacillaceae</taxon>
        <taxon>Paenibacillus</taxon>
    </lineage>
</organism>
<sequence>MKIRANRTWLSWALVVVLFVLAGCEPVGGLDFNKVFVNAASVKSVEGTQALSLELVANPAAKPTLEEQRMLDLFSNVQLRITELKQQDLTNLFAKGEFVYKQAEIPFQLWLQDQNYVFQLEGAKKPIVLRTGAAPSDTLNPAMSEKLQDQINQQSEKIAQPMPSLLSYFIGWAPNPQTITAFEHSEHVHLEKVTGQKVHIEIKGNELAGLVKGFLTNLLADEQGLKDLLGVIYDLYAPIMQQAMQESGDNGHSTNDAISSYLTNKPLAVEFAYTYITQSLKKLLENYDQSMQQLMSAPDGSQAAKAIFNDSSYMKMDVLVDSNLMPRKTDMEMMVTSFDASSAIKSFKLTSTSQMWNHNQPVTVDPVDSTGALELTAFQSPARVISVIDPQSELYQLLKHDLKITKQEITMIMDEKSPQASSLKPYNRNGTVMVPIRFVVEQLDADVEWEQAIQRVTVTDPLSGAVIKLNVGSKQATVNGMIKPLETEAELLHGSTFVPVRFIAESMGAKVEWDQDTMMVTITRD</sequence>